<dbReference type="InterPro" id="IPR052018">
    <property type="entry name" value="PHP_domain"/>
</dbReference>
<dbReference type="PANTHER" id="PTHR42924">
    <property type="entry name" value="EXONUCLEASE"/>
    <property type="match status" value="1"/>
</dbReference>
<dbReference type="GO" id="GO:0035312">
    <property type="term" value="F:5'-3' DNA exonuclease activity"/>
    <property type="evidence" value="ECO:0007669"/>
    <property type="project" value="TreeGrafter"/>
</dbReference>
<dbReference type="STRING" id="515622.bpr_I0127"/>
<protein>
    <submittedName>
        <fullName evidence="2">PHP domain-containing protein</fullName>
    </submittedName>
</protein>
<evidence type="ECO:0000259" key="1">
    <source>
        <dbReference type="Pfam" id="PF02811"/>
    </source>
</evidence>
<evidence type="ECO:0000313" key="3">
    <source>
        <dbReference type="Proteomes" id="UP000001299"/>
    </source>
</evidence>
<name>E0RW12_BUTPB</name>
<dbReference type="AlphaFoldDB" id="E0RW12"/>
<organism evidence="2 3">
    <name type="scientific">Butyrivibrio proteoclasticus (strain ATCC 51982 / DSM 14932 / B316)</name>
    <name type="common">Clostridium proteoclasticum</name>
    <dbReference type="NCBI Taxonomy" id="515622"/>
    <lineage>
        <taxon>Bacteria</taxon>
        <taxon>Bacillati</taxon>
        <taxon>Bacillota</taxon>
        <taxon>Clostridia</taxon>
        <taxon>Lachnospirales</taxon>
        <taxon>Lachnospiraceae</taxon>
        <taxon>Butyrivibrio</taxon>
    </lineage>
</organism>
<dbReference type="InterPro" id="IPR016195">
    <property type="entry name" value="Pol/histidinol_Pase-like"/>
</dbReference>
<dbReference type="SUPFAM" id="SSF89550">
    <property type="entry name" value="PHP domain-like"/>
    <property type="match status" value="1"/>
</dbReference>
<dbReference type="InterPro" id="IPR004013">
    <property type="entry name" value="PHP_dom"/>
</dbReference>
<keyword evidence="3" id="KW-1185">Reference proteome</keyword>
<dbReference type="Proteomes" id="UP000001299">
    <property type="component" value="Chromosome 1"/>
</dbReference>
<proteinExistence type="predicted"/>
<feature type="domain" description="PHP" evidence="1">
    <location>
        <begin position="7"/>
        <end position="172"/>
    </location>
</feature>
<evidence type="ECO:0000313" key="2">
    <source>
        <dbReference type="EMBL" id="ADL32878.1"/>
    </source>
</evidence>
<dbReference type="KEGG" id="bpb:bpr_I0127"/>
<dbReference type="RefSeq" id="WP_013279537.1">
    <property type="nucleotide sequence ID" value="NC_014387.1"/>
</dbReference>
<sequence length="255" mass="28811">MEYIYETHLHTIEGSACSDTPAKEYIEHMKAIGYSGMIVTDHFFNGNTAVPRSLPWTEWVEQYCKGYEHALEAAKDADFDVFFGAEVCFQGDEYLLYGIDKEWLKKTPEILDMTRPELYAAVHAIGGIMLQAHPYRERGYLNTIHLAPNDVDGIEGFNAENPDYQNALCYQYGLEHGFLMSGGSDIHHLTQKHMGGMSFPYRLHSIQDYVKGFLNGDGTPVFVRDITDHIPFSPVADEKALTEVSQQPSLPVVIH</sequence>
<reference evidence="2 3" key="1">
    <citation type="journal article" date="2010" name="PLoS ONE">
        <title>The glycobiome of the rumen bacterium Butyrivibrio proteoclasticus B316(T) highlights adaptation to a polysaccharide-rich environment.</title>
        <authorList>
            <person name="Kelly W.J."/>
            <person name="Leahy S.C."/>
            <person name="Altermann E."/>
            <person name="Yeoman C.J."/>
            <person name="Dunne J.C."/>
            <person name="Kong Z."/>
            <person name="Pacheco D.M."/>
            <person name="Li D."/>
            <person name="Noel S.J."/>
            <person name="Moon C.D."/>
            <person name="Cookson A.L."/>
            <person name="Attwood G.T."/>
        </authorList>
    </citation>
    <scope>NUCLEOTIDE SEQUENCE [LARGE SCALE GENOMIC DNA]</scope>
    <source>
        <strain evidence="3">ATCC 51982 / DSM 14932 / B316</strain>
    </source>
</reference>
<gene>
    <name evidence="2" type="ordered locus">bpr_I0127</name>
</gene>
<dbReference type="CDD" id="cd07432">
    <property type="entry name" value="PHP_HisPPase"/>
    <property type="match status" value="1"/>
</dbReference>
<dbReference type="GO" id="GO:0004534">
    <property type="term" value="F:5'-3' RNA exonuclease activity"/>
    <property type="evidence" value="ECO:0007669"/>
    <property type="project" value="TreeGrafter"/>
</dbReference>
<dbReference type="EMBL" id="CP001810">
    <property type="protein sequence ID" value="ADL32878.1"/>
    <property type="molecule type" value="Genomic_DNA"/>
</dbReference>
<dbReference type="Gene3D" id="3.20.20.140">
    <property type="entry name" value="Metal-dependent hydrolases"/>
    <property type="match status" value="1"/>
</dbReference>
<dbReference type="HOGENOM" id="CLU_082667_0_0_9"/>
<dbReference type="eggNOG" id="COG0613">
    <property type="taxonomic scope" value="Bacteria"/>
</dbReference>
<accession>E0RW12</accession>
<dbReference type="Pfam" id="PF02811">
    <property type="entry name" value="PHP"/>
    <property type="match status" value="1"/>
</dbReference>
<dbReference type="PANTHER" id="PTHR42924:SF3">
    <property type="entry name" value="POLYMERASE_HISTIDINOL PHOSPHATASE N-TERMINAL DOMAIN-CONTAINING PROTEIN"/>
    <property type="match status" value="1"/>
</dbReference>